<dbReference type="InterPro" id="IPR002139">
    <property type="entry name" value="Ribo/fructo_kinase"/>
</dbReference>
<dbReference type="HAMAP" id="MF_01987">
    <property type="entry name" value="Ribokinase"/>
    <property type="match status" value="1"/>
</dbReference>
<keyword evidence="7 9" id="KW-0630">Potassium</keyword>
<keyword evidence="4 9" id="KW-0418">Kinase</keyword>
<evidence type="ECO:0000259" key="10">
    <source>
        <dbReference type="Pfam" id="PF00294"/>
    </source>
</evidence>
<dbReference type="CDD" id="cd01174">
    <property type="entry name" value="ribokinase"/>
    <property type="match status" value="1"/>
</dbReference>
<feature type="binding site" evidence="9">
    <location>
        <position position="267"/>
    </location>
    <ligand>
        <name>K(+)</name>
        <dbReference type="ChEBI" id="CHEBI:29103"/>
    </ligand>
</feature>
<evidence type="ECO:0000256" key="3">
    <source>
        <dbReference type="ARBA" id="ARBA00022741"/>
    </source>
</evidence>
<dbReference type="KEGG" id="hat:RC74_05935"/>
<keyword evidence="2 9" id="KW-0479">Metal-binding</keyword>
<evidence type="ECO:0000256" key="1">
    <source>
        <dbReference type="ARBA" id="ARBA00022679"/>
    </source>
</evidence>
<keyword evidence="3 9" id="KW-0547">Nucleotide-binding</keyword>
<evidence type="ECO:0000313" key="12">
    <source>
        <dbReference type="Proteomes" id="UP000070371"/>
    </source>
</evidence>
<keyword evidence="9" id="KW-0963">Cytoplasm</keyword>
<evidence type="ECO:0000256" key="2">
    <source>
        <dbReference type="ARBA" id="ARBA00022723"/>
    </source>
</evidence>
<dbReference type="STRING" id="1579316.RC74_05935"/>
<feature type="binding site" evidence="9">
    <location>
        <position position="270"/>
    </location>
    <ligand>
        <name>K(+)</name>
        <dbReference type="ChEBI" id="CHEBI:29103"/>
    </ligand>
</feature>
<evidence type="ECO:0000313" key="11">
    <source>
        <dbReference type="EMBL" id="AML50880.1"/>
    </source>
</evidence>
<comment type="catalytic activity">
    <reaction evidence="9">
        <text>D-ribose + ATP = D-ribose 5-phosphate + ADP + H(+)</text>
        <dbReference type="Rhea" id="RHEA:13697"/>
        <dbReference type="ChEBI" id="CHEBI:15378"/>
        <dbReference type="ChEBI" id="CHEBI:30616"/>
        <dbReference type="ChEBI" id="CHEBI:47013"/>
        <dbReference type="ChEBI" id="CHEBI:78346"/>
        <dbReference type="ChEBI" id="CHEBI:456216"/>
        <dbReference type="EC" id="2.7.1.15"/>
    </reaction>
</comment>
<dbReference type="InterPro" id="IPR029056">
    <property type="entry name" value="Ribokinase-like"/>
</dbReference>
<feature type="binding site" evidence="9">
    <location>
        <position position="231"/>
    </location>
    <ligand>
        <name>K(+)</name>
        <dbReference type="ChEBI" id="CHEBI:29103"/>
    </ligand>
</feature>
<dbReference type="InterPro" id="IPR011611">
    <property type="entry name" value="PfkB_dom"/>
</dbReference>
<organism evidence="11 12">
    <name type="scientific">Falsihalocynthiibacter arcticus</name>
    <dbReference type="NCBI Taxonomy" id="1579316"/>
    <lineage>
        <taxon>Bacteria</taxon>
        <taxon>Pseudomonadati</taxon>
        <taxon>Pseudomonadota</taxon>
        <taxon>Alphaproteobacteria</taxon>
        <taxon>Rhodobacterales</taxon>
        <taxon>Roseobacteraceae</taxon>
        <taxon>Falsihalocynthiibacter</taxon>
    </lineage>
</organism>
<comment type="subcellular location">
    <subcellularLocation>
        <location evidence="9">Cytoplasm</location>
    </subcellularLocation>
</comment>
<comment type="function">
    <text evidence="9">Catalyzes the phosphorylation of ribose at O-5 in a reaction requiring ATP and magnesium. The resulting D-ribose-5-phosphate can then be used either for sythesis of nucleotides, histidine, and tryptophan, or as a component of the pentose phosphate pathway.</text>
</comment>
<feature type="binding site" evidence="9">
    <location>
        <begin position="205"/>
        <end position="210"/>
    </location>
    <ligand>
        <name>ATP</name>
        <dbReference type="ChEBI" id="CHEBI:30616"/>
    </ligand>
</feature>
<comment type="cofactor">
    <cofactor evidence="9">
        <name>Mg(2+)</name>
        <dbReference type="ChEBI" id="CHEBI:18420"/>
    </cofactor>
    <text evidence="9">Requires a divalent cation, most likely magnesium in vivo, as an electrophilic catalyst to aid phosphoryl group transfer. It is the chelate of the metal and the nucleotide that is the actual substrate.</text>
</comment>
<dbReference type="PANTHER" id="PTHR10584:SF166">
    <property type="entry name" value="RIBOKINASE"/>
    <property type="match status" value="1"/>
</dbReference>
<dbReference type="AlphaFoldDB" id="A0A126UXV7"/>
<dbReference type="SUPFAM" id="SSF53613">
    <property type="entry name" value="Ribokinase-like"/>
    <property type="match status" value="1"/>
</dbReference>
<sequence length="291" mass="29711">MTIFNLGSINADHVYSVPHLPLPGETLAATGFSIGLGGKGTNQSVAAARAGSDVFHIGAVGPDGVWAREKLAELGVNVDGVSQIQTPTGHAIINVDANAENAIVLFPGANVSLSESEISRALEAGKAGDTLLLQNETSHQAFAAELAQKKGIRVVYSAAPFSIEAVRAVLPFVSMLAMNEGEAAQLCAALGTNIENLPVPETLVTLGSKGAQWHGNGSNLNVESFSVVPVDTTGAGDTFAGYFAAARDQGADVAQALKLASAAAAIKVTRAGAAEAIPARAEVDVFLSQRS</sequence>
<evidence type="ECO:0000256" key="4">
    <source>
        <dbReference type="ARBA" id="ARBA00022777"/>
    </source>
</evidence>
<protein>
    <recommendedName>
        <fullName evidence="9">Ribokinase</fullName>
        <shortName evidence="9">RK</shortName>
        <ecNumber evidence="9">2.7.1.15</ecNumber>
    </recommendedName>
</protein>
<keyword evidence="12" id="KW-1185">Reference proteome</keyword>
<dbReference type="InterPro" id="IPR011877">
    <property type="entry name" value="Ribokinase"/>
</dbReference>
<evidence type="ECO:0000256" key="5">
    <source>
        <dbReference type="ARBA" id="ARBA00022840"/>
    </source>
</evidence>
<dbReference type="Pfam" id="PF00294">
    <property type="entry name" value="PfkB"/>
    <property type="match status" value="1"/>
</dbReference>
<accession>A0A126UXV7</accession>
<dbReference type="GO" id="GO:0046872">
    <property type="term" value="F:metal ion binding"/>
    <property type="evidence" value="ECO:0007669"/>
    <property type="project" value="UniProtKB-KW"/>
</dbReference>
<dbReference type="GO" id="GO:0004747">
    <property type="term" value="F:ribokinase activity"/>
    <property type="evidence" value="ECO:0007669"/>
    <property type="project" value="UniProtKB-UniRule"/>
</dbReference>
<keyword evidence="6 9" id="KW-0460">Magnesium</keyword>
<feature type="active site" description="Proton acceptor" evidence="9">
    <location>
        <position position="237"/>
    </location>
</feature>
<feature type="binding site" evidence="9">
    <location>
        <begin position="10"/>
        <end position="12"/>
    </location>
    <ligand>
        <name>substrate</name>
    </ligand>
</feature>
<dbReference type="OrthoDB" id="9775849at2"/>
<comment type="subunit">
    <text evidence="9">Homodimer.</text>
</comment>
<feature type="domain" description="Carbohydrate kinase PfkB" evidence="10">
    <location>
        <begin position="6"/>
        <end position="279"/>
    </location>
</feature>
<dbReference type="Gene3D" id="3.40.1190.20">
    <property type="match status" value="1"/>
</dbReference>
<comment type="similarity">
    <text evidence="9">Belongs to the carbohydrate kinase PfkB family. Ribokinase subfamily.</text>
</comment>
<feature type="binding site" evidence="9">
    <location>
        <position position="237"/>
    </location>
    <ligand>
        <name>substrate</name>
    </ligand>
</feature>
<dbReference type="RefSeq" id="WP_039002855.1">
    <property type="nucleotide sequence ID" value="NZ_CP014327.1"/>
</dbReference>
<dbReference type="EMBL" id="CP014327">
    <property type="protein sequence ID" value="AML50880.1"/>
    <property type="molecule type" value="Genomic_DNA"/>
</dbReference>
<reference evidence="11 12" key="1">
    <citation type="submission" date="2016-02" db="EMBL/GenBank/DDBJ databases">
        <title>Complete genome sequence of Halocynthiibacter arcticus PAMC 20958t from arctic marine sediment.</title>
        <authorList>
            <person name="Lee Y.M."/>
            <person name="Baek K."/>
            <person name="Lee H.K."/>
            <person name="Shin S.C."/>
        </authorList>
    </citation>
    <scope>NUCLEOTIDE SEQUENCE [LARGE SCALE GENOMIC DNA]</scope>
    <source>
        <strain evidence="11">PAMC 20958</strain>
    </source>
</reference>
<feature type="binding site" evidence="9">
    <location>
        <position position="233"/>
    </location>
    <ligand>
        <name>K(+)</name>
        <dbReference type="ChEBI" id="CHEBI:29103"/>
    </ligand>
</feature>
<feature type="binding site" evidence="9">
    <location>
        <begin position="236"/>
        <end position="237"/>
    </location>
    <ligand>
        <name>ATP</name>
        <dbReference type="ChEBI" id="CHEBI:30616"/>
    </ligand>
</feature>
<feature type="binding site" evidence="9">
    <location>
        <begin position="38"/>
        <end position="42"/>
    </location>
    <ligand>
        <name>substrate</name>
    </ligand>
</feature>
<feature type="binding site" evidence="9">
    <location>
        <position position="179"/>
    </location>
    <ligand>
        <name>ATP</name>
        <dbReference type="ChEBI" id="CHEBI:30616"/>
    </ligand>
</feature>
<comment type="caution">
    <text evidence="9">Lacks conserved residue(s) required for the propagation of feature annotation.</text>
</comment>
<proteinExistence type="inferred from homology"/>
<gene>
    <name evidence="9" type="primary">rbsK</name>
    <name evidence="11" type="ORF">RC74_05935</name>
</gene>
<evidence type="ECO:0000256" key="8">
    <source>
        <dbReference type="ARBA" id="ARBA00023277"/>
    </source>
</evidence>
<comment type="activity regulation">
    <text evidence="9">Activated by a monovalent cation that binds near, but not in, the active site. The most likely occupant of the site in vivo is potassium. Ion binding induces a conformational change that may alter substrate affinity.</text>
</comment>
<comment type="pathway">
    <text evidence="9">Carbohydrate metabolism; D-ribose degradation; D-ribose 5-phosphate from beta-D-ribopyranose: step 2/2.</text>
</comment>
<dbReference type="PANTHER" id="PTHR10584">
    <property type="entry name" value="SUGAR KINASE"/>
    <property type="match status" value="1"/>
</dbReference>
<dbReference type="GO" id="GO:0019303">
    <property type="term" value="P:D-ribose catabolic process"/>
    <property type="evidence" value="ECO:0007669"/>
    <property type="project" value="UniProtKB-UniRule"/>
</dbReference>
<evidence type="ECO:0000256" key="7">
    <source>
        <dbReference type="ARBA" id="ARBA00022958"/>
    </source>
</evidence>
<keyword evidence="5 9" id="KW-0067">ATP-binding</keyword>
<feature type="binding site" evidence="9">
    <location>
        <position position="136"/>
    </location>
    <ligand>
        <name>substrate</name>
    </ligand>
</feature>
<keyword evidence="8 9" id="KW-0119">Carbohydrate metabolism</keyword>
<keyword evidence="1 9" id="KW-0808">Transferase</keyword>
<dbReference type="GO" id="GO:0005524">
    <property type="term" value="F:ATP binding"/>
    <property type="evidence" value="ECO:0007669"/>
    <property type="project" value="UniProtKB-UniRule"/>
</dbReference>
<dbReference type="Proteomes" id="UP000070371">
    <property type="component" value="Chromosome"/>
</dbReference>
<dbReference type="EC" id="2.7.1.15" evidence="9"/>
<evidence type="ECO:0000256" key="6">
    <source>
        <dbReference type="ARBA" id="ARBA00022842"/>
    </source>
</evidence>
<dbReference type="PRINTS" id="PR00990">
    <property type="entry name" value="RIBOKINASE"/>
</dbReference>
<dbReference type="GO" id="GO:0005737">
    <property type="term" value="C:cytoplasm"/>
    <property type="evidence" value="ECO:0007669"/>
    <property type="project" value="UniProtKB-SubCell"/>
</dbReference>
<evidence type="ECO:0000256" key="9">
    <source>
        <dbReference type="HAMAP-Rule" id="MF_01987"/>
    </source>
</evidence>
<feature type="binding site" evidence="9">
    <location>
        <position position="272"/>
    </location>
    <ligand>
        <name>K(+)</name>
        <dbReference type="ChEBI" id="CHEBI:29103"/>
    </ligand>
</feature>
<dbReference type="UniPathway" id="UPA00916">
    <property type="reaction ID" value="UER00889"/>
</dbReference>
<name>A0A126UXV7_9RHOB</name>